<dbReference type="InterPro" id="IPR018870">
    <property type="entry name" value="Tti2"/>
</dbReference>
<keyword evidence="4" id="KW-1185">Reference proteome</keyword>
<gene>
    <name evidence="3" type="ORF">L207DRAFT_642083</name>
</gene>
<dbReference type="Proteomes" id="UP000235786">
    <property type="component" value="Unassembled WGS sequence"/>
</dbReference>
<dbReference type="SUPFAM" id="SSF48371">
    <property type="entry name" value="ARM repeat"/>
    <property type="match status" value="1"/>
</dbReference>
<dbReference type="InterPro" id="IPR016024">
    <property type="entry name" value="ARM-type_fold"/>
</dbReference>
<dbReference type="PANTHER" id="PTHR32226:SF2">
    <property type="entry name" value="TELO2-INTERACTING PROTEIN 2"/>
    <property type="match status" value="1"/>
</dbReference>
<dbReference type="AlphaFoldDB" id="A0A2J6QUQ1"/>
<accession>A0A2J6QUQ1</accession>
<reference evidence="3 4" key="1">
    <citation type="submission" date="2016-04" db="EMBL/GenBank/DDBJ databases">
        <title>A degradative enzymes factory behind the ericoid mycorrhizal symbiosis.</title>
        <authorList>
            <consortium name="DOE Joint Genome Institute"/>
            <person name="Martino E."/>
            <person name="Morin E."/>
            <person name="Grelet G."/>
            <person name="Kuo A."/>
            <person name="Kohler A."/>
            <person name="Daghino S."/>
            <person name="Barry K."/>
            <person name="Choi C."/>
            <person name="Cichocki N."/>
            <person name="Clum A."/>
            <person name="Copeland A."/>
            <person name="Hainaut M."/>
            <person name="Haridas S."/>
            <person name="Labutti K."/>
            <person name="Lindquist E."/>
            <person name="Lipzen A."/>
            <person name="Khouja H.-R."/>
            <person name="Murat C."/>
            <person name="Ohm R."/>
            <person name="Olson A."/>
            <person name="Spatafora J."/>
            <person name="Veneault-Fourrey C."/>
            <person name="Henrissat B."/>
            <person name="Grigoriev I."/>
            <person name="Martin F."/>
            <person name="Perotto S."/>
        </authorList>
    </citation>
    <scope>NUCLEOTIDE SEQUENCE [LARGE SCALE GENOMIC DNA]</scope>
    <source>
        <strain evidence="3 4">F</strain>
    </source>
</reference>
<dbReference type="OrthoDB" id="6417021at2759"/>
<dbReference type="PANTHER" id="PTHR32226">
    <property type="entry name" value="TELO2-INTERACTING PROTEIN 2"/>
    <property type="match status" value="1"/>
</dbReference>
<feature type="region of interest" description="Disordered" evidence="2">
    <location>
        <begin position="211"/>
        <end position="235"/>
    </location>
</feature>
<protein>
    <recommendedName>
        <fullName evidence="5">DUF1941-domain-containing protein</fullName>
    </recommendedName>
</protein>
<comment type="similarity">
    <text evidence="1">Belongs to the TTI2 family.</text>
</comment>
<evidence type="ECO:0000256" key="1">
    <source>
        <dbReference type="ARBA" id="ARBA00034736"/>
    </source>
</evidence>
<dbReference type="Pfam" id="PF10521">
    <property type="entry name" value="Tti2"/>
    <property type="match status" value="1"/>
</dbReference>
<evidence type="ECO:0000313" key="3">
    <source>
        <dbReference type="EMBL" id="PMD29993.1"/>
    </source>
</evidence>
<dbReference type="GO" id="GO:0110078">
    <property type="term" value="C:TTT Hsp90 cochaperone complex"/>
    <property type="evidence" value="ECO:0007669"/>
    <property type="project" value="InterPro"/>
</dbReference>
<dbReference type="EMBL" id="KZ613970">
    <property type="protein sequence ID" value="PMD29993.1"/>
    <property type="molecule type" value="Genomic_DNA"/>
</dbReference>
<dbReference type="STRING" id="1149755.A0A2J6QUQ1"/>
<name>A0A2J6QUQ1_HYAVF</name>
<evidence type="ECO:0008006" key="5">
    <source>
        <dbReference type="Google" id="ProtNLM"/>
    </source>
</evidence>
<feature type="region of interest" description="Disordered" evidence="2">
    <location>
        <begin position="359"/>
        <end position="387"/>
    </location>
</feature>
<evidence type="ECO:0000256" key="2">
    <source>
        <dbReference type="SAM" id="MobiDB-lite"/>
    </source>
</evidence>
<organism evidence="3 4">
    <name type="scientific">Hyaloscypha variabilis (strain UAMH 11265 / GT02V1 / F)</name>
    <name type="common">Meliniomyces variabilis</name>
    <dbReference type="NCBI Taxonomy" id="1149755"/>
    <lineage>
        <taxon>Eukaryota</taxon>
        <taxon>Fungi</taxon>
        <taxon>Dikarya</taxon>
        <taxon>Ascomycota</taxon>
        <taxon>Pezizomycotina</taxon>
        <taxon>Leotiomycetes</taxon>
        <taxon>Helotiales</taxon>
        <taxon>Hyaloscyphaceae</taxon>
        <taxon>Hyaloscypha</taxon>
        <taxon>Hyaloscypha variabilis</taxon>
    </lineage>
</organism>
<evidence type="ECO:0000313" key="4">
    <source>
        <dbReference type="Proteomes" id="UP000235786"/>
    </source>
</evidence>
<feature type="compositionally biased region" description="Pro residues" evidence="2">
    <location>
        <begin position="359"/>
        <end position="368"/>
    </location>
</feature>
<proteinExistence type="inferred from homology"/>
<feature type="compositionally biased region" description="Basic and acidic residues" evidence="2">
    <location>
        <begin position="378"/>
        <end position="387"/>
    </location>
</feature>
<sequence>MFAAARKAAKELISSLPVNADDNLNLPAQSLPEKYSLLQLYERLALDDEKRSKDDKLANLLILTSCLGSSSRLTTSTSDSDPISNLSLWISRAILPDGTFVLNKDGDQTLSSKQRIHSGFLAKQTGTLGLRSLNFLHALTPPSLDPPPPIDNAILLSVLTFTNDEDPWTTSSARSQALNFLSHYTSQTHSSSFLITYLLQSVIRPLFSKSRPSTITSSGRKAMPSSLPPKHHDFTAEQTSKPWKYSAPYSLALLEFAVQSTLDELITAHWSLLIPPLLTLLDDTSTYIRVRGLNLTTSFLPRLPRKILLQSGLSSVFEDAIFPSLSWLPNLTPLGESLDILPAAYQALYTLLETLHPPPSISPSPSPNTPLSLSASSEKGKQAEQEQARQSQKARLAFLDKLFRTGIFPSYTHASTHPSLVCILLSALSTIVQKMGIHSVKHLKDIIPMLSAVLCDPFATSDEDLMLEGVKALKVAVLNCWPRLGEEGWRVEVVRCCVVGWKGVCEALGGEGKGREDGDELRKIQEEIKVAGRLLVKAVAVHEEVDFATELRPLIEVDAKLVEDVFGITTPTK</sequence>
<dbReference type="GO" id="GO:0005634">
    <property type="term" value="C:nucleus"/>
    <property type="evidence" value="ECO:0007669"/>
    <property type="project" value="TreeGrafter"/>
</dbReference>
<dbReference type="GO" id="GO:0005829">
    <property type="term" value="C:cytosol"/>
    <property type="evidence" value="ECO:0007669"/>
    <property type="project" value="TreeGrafter"/>
</dbReference>